<sequence length="118" mass="13536">MGFDLDQDCPYSKIKSLVIEYMERRFAPIMNIFDDVIVFRQLTKLEVKEIAGVMLKGVSHRLKANGIQLHVTERFREKVVDKGYKAIVGHKIHGTPGAWPLCRAIRHLEDGCWGNQRG</sequence>
<dbReference type="Pfam" id="PF10431">
    <property type="entry name" value="ClpB_D2-small"/>
    <property type="match status" value="1"/>
</dbReference>
<dbReference type="EMBL" id="JBBPBN010000031">
    <property type="protein sequence ID" value="KAK9004197.1"/>
    <property type="molecule type" value="Genomic_DNA"/>
</dbReference>
<keyword evidence="2" id="KW-0547">Nucleotide-binding</keyword>
<evidence type="ECO:0000256" key="2">
    <source>
        <dbReference type="ARBA" id="ARBA00022741"/>
    </source>
</evidence>
<name>A0ABR2QU51_9ROSI</name>
<dbReference type="PANTHER" id="PTHR11638:SF155">
    <property type="entry name" value="CHAPERONE PROTEIN CLPC1, CHLOROPLASTIC-LIKE"/>
    <property type="match status" value="1"/>
</dbReference>
<organism evidence="5 6">
    <name type="scientific">Hibiscus sabdariffa</name>
    <name type="common">roselle</name>
    <dbReference type="NCBI Taxonomy" id="183260"/>
    <lineage>
        <taxon>Eukaryota</taxon>
        <taxon>Viridiplantae</taxon>
        <taxon>Streptophyta</taxon>
        <taxon>Embryophyta</taxon>
        <taxon>Tracheophyta</taxon>
        <taxon>Spermatophyta</taxon>
        <taxon>Magnoliopsida</taxon>
        <taxon>eudicotyledons</taxon>
        <taxon>Gunneridae</taxon>
        <taxon>Pentapetalae</taxon>
        <taxon>rosids</taxon>
        <taxon>malvids</taxon>
        <taxon>Malvales</taxon>
        <taxon>Malvaceae</taxon>
        <taxon>Malvoideae</taxon>
        <taxon>Hibiscus</taxon>
    </lineage>
</organism>
<reference evidence="5 6" key="1">
    <citation type="journal article" date="2024" name="G3 (Bethesda)">
        <title>Genome assembly of Hibiscus sabdariffa L. provides insights into metabolisms of medicinal natural products.</title>
        <authorList>
            <person name="Kim T."/>
        </authorList>
    </citation>
    <scope>NUCLEOTIDE SEQUENCE [LARGE SCALE GENOMIC DNA]</scope>
    <source>
        <strain evidence="5">TK-2024</strain>
        <tissue evidence="5">Old leaves</tissue>
    </source>
</reference>
<comment type="caution">
    <text evidence="5">The sequence shown here is derived from an EMBL/GenBank/DDBJ whole genome shotgun (WGS) entry which is preliminary data.</text>
</comment>
<proteinExistence type="predicted"/>
<feature type="domain" description="Clp ATPase C-terminal" evidence="4">
    <location>
        <begin position="42"/>
        <end position="89"/>
    </location>
</feature>
<dbReference type="PANTHER" id="PTHR11638">
    <property type="entry name" value="ATP-DEPENDENT CLP PROTEASE"/>
    <property type="match status" value="1"/>
</dbReference>
<evidence type="ECO:0000313" key="6">
    <source>
        <dbReference type="Proteomes" id="UP001396334"/>
    </source>
</evidence>
<evidence type="ECO:0000259" key="4">
    <source>
        <dbReference type="Pfam" id="PF10431"/>
    </source>
</evidence>
<accession>A0ABR2QU51</accession>
<dbReference type="Proteomes" id="UP001396334">
    <property type="component" value="Unassembled WGS sequence"/>
</dbReference>
<keyword evidence="3" id="KW-0067">ATP-binding</keyword>
<dbReference type="InterPro" id="IPR050130">
    <property type="entry name" value="ClpA_ClpB"/>
</dbReference>
<gene>
    <name evidence="5" type="ORF">V6N11_002004</name>
</gene>
<dbReference type="InterPro" id="IPR019489">
    <property type="entry name" value="Clp_ATPase_C"/>
</dbReference>
<evidence type="ECO:0000256" key="1">
    <source>
        <dbReference type="ARBA" id="ARBA00022737"/>
    </source>
</evidence>
<protein>
    <recommendedName>
        <fullName evidence="4">Clp ATPase C-terminal domain-containing protein</fullName>
    </recommendedName>
</protein>
<dbReference type="Gene3D" id="1.10.8.60">
    <property type="match status" value="1"/>
</dbReference>
<evidence type="ECO:0000256" key="3">
    <source>
        <dbReference type="ARBA" id="ARBA00022840"/>
    </source>
</evidence>
<keyword evidence="1" id="KW-0677">Repeat</keyword>
<evidence type="ECO:0000313" key="5">
    <source>
        <dbReference type="EMBL" id="KAK9004197.1"/>
    </source>
</evidence>
<keyword evidence="6" id="KW-1185">Reference proteome</keyword>